<evidence type="ECO:0000313" key="2">
    <source>
        <dbReference type="Proteomes" id="UP000327191"/>
    </source>
</evidence>
<protein>
    <submittedName>
        <fullName evidence="1">Uncharacterized protein</fullName>
    </submittedName>
</protein>
<organism evidence="1 2">
    <name type="scientific">Pseudomonas fluorescens</name>
    <dbReference type="NCBI Taxonomy" id="294"/>
    <lineage>
        <taxon>Bacteria</taxon>
        <taxon>Pseudomonadati</taxon>
        <taxon>Pseudomonadota</taxon>
        <taxon>Gammaproteobacteria</taxon>
        <taxon>Pseudomonadales</taxon>
        <taxon>Pseudomonadaceae</taxon>
        <taxon>Pseudomonas</taxon>
    </lineage>
</organism>
<evidence type="ECO:0000313" key="1">
    <source>
        <dbReference type="EMBL" id="VVP83386.1"/>
    </source>
</evidence>
<dbReference type="EMBL" id="CABVJE010000003">
    <property type="protein sequence ID" value="VVP83386.1"/>
    <property type="molecule type" value="Genomic_DNA"/>
</dbReference>
<dbReference type="Proteomes" id="UP000327191">
    <property type="component" value="Unassembled WGS sequence"/>
</dbReference>
<proteinExistence type="predicted"/>
<accession>A0A5E7SA31</accession>
<name>A0A5E7SA31_PSEFL</name>
<gene>
    <name evidence="1" type="ORF">PS938_00900</name>
</gene>
<reference evidence="1 2" key="1">
    <citation type="submission" date="2019-09" db="EMBL/GenBank/DDBJ databases">
        <authorList>
            <person name="Chandra G."/>
            <person name="Truman W A."/>
        </authorList>
    </citation>
    <scope>NUCLEOTIDE SEQUENCE [LARGE SCALE GENOMIC DNA]</scope>
    <source>
        <strain evidence="1">PS938</strain>
    </source>
</reference>
<dbReference type="AlphaFoldDB" id="A0A5E7SA31"/>
<sequence>MTIKNTDTIDLIFNETYKSKNIFTPPASARDKHFTFECIRRYLDISRHLNRRWPHTIRYLQSVYGENILTDVFEKFDTTGSVYRNLNDAACGIFFNNIVKNSPIDAELLLYEDFRNGKAISSTYTTTQPFEKFTLIPYDLDSIYTTLMFYGRAYAPSILYANFILEPGKTYRVDA</sequence>